<sequence>MKFLDTSSLKFEFFVDLPTSEYAIFSHGPSTQLENPAESIDERVLRACDEAKARNIRYLWSHDLCTRQNSLEDAIEFANSSFRLAWNARVYLIYLHDLLPKDADSHKRTVQGDLSKCVWFTQMWNIQHLVAAQDVEFFDHHWNLRGTKASGYWPGFLSHASGIDESVLANRNSLFDIPIGRRLPWSSQRQTSRPEDVAYAMMGICEIALTPRYGEGGRAAFQRLEEKLFKKTGDSSILTWRKQSDSRAVSMRHAPVRPEINPPKRHSKRSMDVMLQQDQPLEKCSQRCSQGDDVLLLDTLPDKPRRLADHHPYHSLVSELATIGLKAWEEEKGSAAGLGRSENSASVHSQFTLSFRPRKRARRGRQLEDHSTSHSDGSCTVETDSSDSDTMVVVQHRTHANASHLLACPFYRLEPARFHSCMWQLEIHDMRTLKQHLIVDHHLPDYCPVCYETFDSAASRDTHIVARSCSSREAPAGMMRGVSEDQVEKLSRSYVERGRMARDVSRRRSRPRQRRTITSEEQEWRSVWDILFPTAPQPHSIYLSERHERKVVSLREFWHKVGPAMIANILEERGMRRWEDANEESDLEALFGSVLASMMENLS</sequence>
<gene>
    <name evidence="2" type="ORF">E0L32_007625</name>
</gene>
<evidence type="ECO:0000256" key="1">
    <source>
        <dbReference type="SAM" id="MobiDB-lite"/>
    </source>
</evidence>
<feature type="region of interest" description="Disordered" evidence="1">
    <location>
        <begin position="354"/>
        <end position="385"/>
    </location>
</feature>
<evidence type="ECO:0000313" key="3">
    <source>
        <dbReference type="Proteomes" id="UP000319257"/>
    </source>
</evidence>
<organism evidence="2 3">
    <name type="scientific">Thyridium curvatum</name>
    <dbReference type="NCBI Taxonomy" id="1093900"/>
    <lineage>
        <taxon>Eukaryota</taxon>
        <taxon>Fungi</taxon>
        <taxon>Dikarya</taxon>
        <taxon>Ascomycota</taxon>
        <taxon>Pezizomycotina</taxon>
        <taxon>Sordariomycetes</taxon>
        <taxon>Sordariomycetidae</taxon>
        <taxon>Thyridiales</taxon>
        <taxon>Thyridiaceae</taxon>
        <taxon>Thyridium</taxon>
    </lineage>
</organism>
<name>A0A507AY14_9PEZI</name>
<feature type="compositionally biased region" description="Polar residues" evidence="1">
    <location>
        <begin position="374"/>
        <end position="383"/>
    </location>
</feature>
<comment type="caution">
    <text evidence="2">The sequence shown here is derived from an EMBL/GenBank/DDBJ whole genome shotgun (WGS) entry which is preliminary data.</text>
</comment>
<reference evidence="2 3" key="1">
    <citation type="submission" date="2019-06" db="EMBL/GenBank/DDBJ databases">
        <title>Draft genome sequence of the filamentous fungus Phialemoniopsis curvata isolated from diesel fuel.</title>
        <authorList>
            <person name="Varaljay V.A."/>
            <person name="Lyon W.J."/>
            <person name="Crouch A.L."/>
            <person name="Drake C.E."/>
            <person name="Hollomon J.M."/>
            <person name="Nadeau L.J."/>
            <person name="Nunn H.S."/>
            <person name="Stevenson B.S."/>
            <person name="Bojanowski C.L."/>
            <person name="Crookes-Goodson W.J."/>
        </authorList>
    </citation>
    <scope>NUCLEOTIDE SEQUENCE [LARGE SCALE GENOMIC DNA]</scope>
    <source>
        <strain evidence="2 3">D216</strain>
    </source>
</reference>
<proteinExistence type="predicted"/>
<dbReference type="Proteomes" id="UP000319257">
    <property type="component" value="Unassembled WGS sequence"/>
</dbReference>
<dbReference type="PANTHER" id="PTHR10622:SF12">
    <property type="entry name" value="HET DOMAIN-CONTAINING PROTEIN"/>
    <property type="match status" value="1"/>
</dbReference>
<dbReference type="EMBL" id="SKBQ01000047">
    <property type="protein sequence ID" value="TPX11646.1"/>
    <property type="molecule type" value="Genomic_DNA"/>
</dbReference>
<keyword evidence="3" id="KW-1185">Reference proteome</keyword>
<dbReference type="OrthoDB" id="5241264at2759"/>
<evidence type="ECO:0008006" key="4">
    <source>
        <dbReference type="Google" id="ProtNLM"/>
    </source>
</evidence>
<dbReference type="RefSeq" id="XP_030993357.1">
    <property type="nucleotide sequence ID" value="XM_031142390.1"/>
</dbReference>
<dbReference type="GeneID" id="41975072"/>
<dbReference type="STRING" id="1093900.A0A507AY14"/>
<dbReference type="InParanoid" id="A0A507AY14"/>
<protein>
    <recommendedName>
        <fullName evidence="4">Heterokaryon incompatibility domain-containing protein</fullName>
    </recommendedName>
</protein>
<accession>A0A507AY14</accession>
<evidence type="ECO:0000313" key="2">
    <source>
        <dbReference type="EMBL" id="TPX11646.1"/>
    </source>
</evidence>
<dbReference type="PANTHER" id="PTHR10622">
    <property type="entry name" value="HET DOMAIN-CONTAINING PROTEIN"/>
    <property type="match status" value="1"/>
</dbReference>
<dbReference type="AlphaFoldDB" id="A0A507AY14"/>